<dbReference type="InterPro" id="IPR023214">
    <property type="entry name" value="HAD_sf"/>
</dbReference>
<dbReference type="Gene3D" id="3.40.50.1000">
    <property type="entry name" value="HAD superfamily/HAD-like"/>
    <property type="match status" value="1"/>
</dbReference>
<dbReference type="CDD" id="cd07518">
    <property type="entry name" value="HAD_YbiV-Like"/>
    <property type="match status" value="1"/>
</dbReference>
<organism evidence="1 2">
    <name type="scientific">Levilactobacillus suantsaiihabitans</name>
    <dbReference type="NCBI Taxonomy" id="2487722"/>
    <lineage>
        <taxon>Bacteria</taxon>
        <taxon>Bacillati</taxon>
        <taxon>Bacillota</taxon>
        <taxon>Bacilli</taxon>
        <taxon>Lactobacillales</taxon>
        <taxon>Lactobacillaceae</taxon>
        <taxon>Levilactobacillus</taxon>
    </lineage>
</organism>
<dbReference type="GO" id="GO:0016791">
    <property type="term" value="F:phosphatase activity"/>
    <property type="evidence" value="ECO:0007669"/>
    <property type="project" value="UniProtKB-ARBA"/>
</dbReference>
<dbReference type="Proteomes" id="UP000297348">
    <property type="component" value="Unassembled WGS sequence"/>
</dbReference>
<dbReference type="EMBL" id="RKLX01000009">
    <property type="protein sequence ID" value="TGD18838.1"/>
    <property type="molecule type" value="Genomic_DNA"/>
</dbReference>
<dbReference type="NCBIfam" id="TIGR00099">
    <property type="entry name" value="Cof-subfamily"/>
    <property type="match status" value="1"/>
</dbReference>
<dbReference type="NCBIfam" id="TIGR01484">
    <property type="entry name" value="HAD-SF-IIB"/>
    <property type="match status" value="1"/>
</dbReference>
<dbReference type="PANTHER" id="PTHR10000">
    <property type="entry name" value="PHOSPHOSERINE PHOSPHATASE"/>
    <property type="match status" value="1"/>
</dbReference>
<dbReference type="Gene3D" id="3.30.1240.10">
    <property type="match status" value="1"/>
</dbReference>
<dbReference type="PROSITE" id="PS01229">
    <property type="entry name" value="COF_2"/>
    <property type="match status" value="1"/>
</dbReference>
<dbReference type="Pfam" id="PF08282">
    <property type="entry name" value="Hydrolase_3"/>
    <property type="match status" value="1"/>
</dbReference>
<keyword evidence="2" id="KW-1185">Reference proteome</keyword>
<dbReference type="OrthoDB" id="9814970at2"/>
<dbReference type="RefSeq" id="WP_135367976.1">
    <property type="nucleotide sequence ID" value="NZ_RKLX01000009.1"/>
</dbReference>
<dbReference type="GO" id="GO:0005829">
    <property type="term" value="C:cytosol"/>
    <property type="evidence" value="ECO:0007669"/>
    <property type="project" value="TreeGrafter"/>
</dbReference>
<dbReference type="SUPFAM" id="SSF56784">
    <property type="entry name" value="HAD-like"/>
    <property type="match status" value="1"/>
</dbReference>
<evidence type="ECO:0000313" key="1">
    <source>
        <dbReference type="EMBL" id="TGD18838.1"/>
    </source>
</evidence>
<dbReference type="InterPro" id="IPR006379">
    <property type="entry name" value="HAD-SF_hydro_IIB"/>
</dbReference>
<dbReference type="PANTHER" id="PTHR10000:SF53">
    <property type="entry name" value="5-AMINO-6-(5-PHOSPHO-D-RIBITYLAMINO)URACIL PHOSPHATASE YBJI-RELATED"/>
    <property type="match status" value="1"/>
</dbReference>
<dbReference type="InterPro" id="IPR000150">
    <property type="entry name" value="Cof"/>
</dbReference>
<gene>
    <name evidence="1" type="ORF">EGT51_06770</name>
</gene>
<name>A0A4Z0JCD7_9LACO</name>
<proteinExistence type="predicted"/>
<dbReference type="InterPro" id="IPR036412">
    <property type="entry name" value="HAD-like_sf"/>
</dbReference>
<dbReference type="GO" id="GO:0000287">
    <property type="term" value="F:magnesium ion binding"/>
    <property type="evidence" value="ECO:0007669"/>
    <property type="project" value="TreeGrafter"/>
</dbReference>
<reference evidence="1 2" key="1">
    <citation type="submission" date="2018-10" db="EMBL/GenBank/DDBJ databases">
        <title>Lactobacillus sp. R7 and Lactobacillus sp. R19 isolated from fermented mustard green product of Taiwan.</title>
        <authorList>
            <person name="Lin S.-T."/>
        </authorList>
    </citation>
    <scope>NUCLEOTIDE SEQUENCE [LARGE SCALE GENOMIC DNA]</scope>
    <source>
        <strain evidence="1 2">BCRC 81129</strain>
    </source>
</reference>
<evidence type="ECO:0000313" key="2">
    <source>
        <dbReference type="Proteomes" id="UP000297348"/>
    </source>
</evidence>
<protein>
    <submittedName>
        <fullName evidence="1">HAD family phosphatase</fullName>
    </submittedName>
</protein>
<dbReference type="AlphaFoldDB" id="A0A4Z0JCD7"/>
<comment type="caution">
    <text evidence="1">The sequence shown here is derived from an EMBL/GenBank/DDBJ whole genome shotgun (WGS) entry which is preliminary data.</text>
</comment>
<sequence>MTIKLIATDLNGSLLHNDQSYNRPLFKQVLRQLQARGVTLVLASGNEYAHLRELFADALADNLVLVAENGASIYQQDQLIFDGSLSPAAVTQFVTVDRQQDFLRHAYVILTGAQGSYTESGAPQQLLDAASAYYDNLQQVMSLRTVTDKIKKISISTLPDQAAQMVEQLNTYFDGRLHAHDSGYGVIDVVAANVGKLPAIQWLAQRLGLSAANIMAFGDGANDVPLLQYAAQGLAMQNADPQIQAVATGVTQWDNEQDGVLQTILTQVLGSSAD</sequence>
<accession>A0A4Z0JCD7</accession>